<comment type="caution">
    <text evidence="2">The sequence shown here is derived from an EMBL/GenBank/DDBJ whole genome shotgun (WGS) entry which is preliminary data.</text>
</comment>
<accession>A0A9Q1IUY8</accession>
<reference evidence="2" key="1">
    <citation type="journal article" date="2023" name="Science">
        <title>Genome structures resolve the early diversification of teleost fishes.</title>
        <authorList>
            <person name="Parey E."/>
            <person name="Louis A."/>
            <person name="Montfort J."/>
            <person name="Bouchez O."/>
            <person name="Roques C."/>
            <person name="Iampietro C."/>
            <person name="Lluch J."/>
            <person name="Castinel A."/>
            <person name="Donnadieu C."/>
            <person name="Desvignes T."/>
            <person name="Floi Bucao C."/>
            <person name="Jouanno E."/>
            <person name="Wen M."/>
            <person name="Mejri S."/>
            <person name="Dirks R."/>
            <person name="Jansen H."/>
            <person name="Henkel C."/>
            <person name="Chen W.J."/>
            <person name="Zahm M."/>
            <person name="Cabau C."/>
            <person name="Klopp C."/>
            <person name="Thompson A.W."/>
            <person name="Robinson-Rechavi M."/>
            <person name="Braasch I."/>
            <person name="Lecointre G."/>
            <person name="Bobe J."/>
            <person name="Postlethwait J.H."/>
            <person name="Berthelot C."/>
            <person name="Roest Crollius H."/>
            <person name="Guiguen Y."/>
        </authorList>
    </citation>
    <scope>NUCLEOTIDE SEQUENCE</scope>
    <source>
        <strain evidence="2">WJC10195</strain>
    </source>
</reference>
<dbReference type="Proteomes" id="UP001152622">
    <property type="component" value="Chromosome 7"/>
</dbReference>
<sequence>MPEMKRHDRAGPRLCNSRPDGVQWGGSFRRRGLAFLLAVAAQPLGIDGPLQISAAWEGARRAGVCVRFGGPCSPFRNICLLNRDIQLRQLSCFKDV</sequence>
<organism evidence="2 3">
    <name type="scientific">Synaphobranchus kaupii</name>
    <name type="common">Kaup's arrowtooth eel</name>
    <dbReference type="NCBI Taxonomy" id="118154"/>
    <lineage>
        <taxon>Eukaryota</taxon>
        <taxon>Metazoa</taxon>
        <taxon>Chordata</taxon>
        <taxon>Craniata</taxon>
        <taxon>Vertebrata</taxon>
        <taxon>Euteleostomi</taxon>
        <taxon>Actinopterygii</taxon>
        <taxon>Neopterygii</taxon>
        <taxon>Teleostei</taxon>
        <taxon>Anguilliformes</taxon>
        <taxon>Synaphobranchidae</taxon>
        <taxon>Synaphobranchus</taxon>
    </lineage>
</organism>
<evidence type="ECO:0000256" key="1">
    <source>
        <dbReference type="SAM" id="MobiDB-lite"/>
    </source>
</evidence>
<keyword evidence="3" id="KW-1185">Reference proteome</keyword>
<protein>
    <submittedName>
        <fullName evidence="2">Uncharacterized protein</fullName>
    </submittedName>
</protein>
<dbReference type="AlphaFoldDB" id="A0A9Q1IUY8"/>
<feature type="region of interest" description="Disordered" evidence="1">
    <location>
        <begin position="1"/>
        <end position="20"/>
    </location>
</feature>
<evidence type="ECO:0000313" key="3">
    <source>
        <dbReference type="Proteomes" id="UP001152622"/>
    </source>
</evidence>
<dbReference type="EMBL" id="JAINUF010000007">
    <property type="protein sequence ID" value="KAJ8354497.1"/>
    <property type="molecule type" value="Genomic_DNA"/>
</dbReference>
<name>A0A9Q1IUY8_SYNKA</name>
<proteinExistence type="predicted"/>
<evidence type="ECO:0000313" key="2">
    <source>
        <dbReference type="EMBL" id="KAJ8354497.1"/>
    </source>
</evidence>
<feature type="compositionally biased region" description="Basic and acidic residues" evidence="1">
    <location>
        <begin position="1"/>
        <end position="11"/>
    </location>
</feature>
<gene>
    <name evidence="2" type="ORF">SKAU_G00220640</name>
</gene>